<keyword evidence="2" id="KW-1185">Reference proteome</keyword>
<protein>
    <submittedName>
        <fullName evidence="1">Uncharacterized protein</fullName>
    </submittedName>
</protein>
<name>A0A835JYS3_9ROSI</name>
<sequence length="70" mass="7758">MEITGHKTENCRAQVLSCHSVLEMKVFNTMPLPVFLLSINSTTKAVCLSISDRRDHIGRPSNASVSEQNN</sequence>
<dbReference type="EMBL" id="JADGMS010000006">
    <property type="protein sequence ID" value="KAF9680387.1"/>
    <property type="molecule type" value="Genomic_DNA"/>
</dbReference>
<evidence type="ECO:0000313" key="2">
    <source>
        <dbReference type="Proteomes" id="UP000657918"/>
    </source>
</evidence>
<comment type="caution">
    <text evidence="1">The sequence shown here is derived from an EMBL/GenBank/DDBJ whole genome shotgun (WGS) entry which is preliminary data.</text>
</comment>
<evidence type="ECO:0000313" key="1">
    <source>
        <dbReference type="EMBL" id="KAF9680387.1"/>
    </source>
</evidence>
<organism evidence="1 2">
    <name type="scientific">Salix dunnii</name>
    <dbReference type="NCBI Taxonomy" id="1413687"/>
    <lineage>
        <taxon>Eukaryota</taxon>
        <taxon>Viridiplantae</taxon>
        <taxon>Streptophyta</taxon>
        <taxon>Embryophyta</taxon>
        <taxon>Tracheophyta</taxon>
        <taxon>Spermatophyta</taxon>
        <taxon>Magnoliopsida</taxon>
        <taxon>eudicotyledons</taxon>
        <taxon>Gunneridae</taxon>
        <taxon>Pentapetalae</taxon>
        <taxon>rosids</taxon>
        <taxon>fabids</taxon>
        <taxon>Malpighiales</taxon>
        <taxon>Salicaceae</taxon>
        <taxon>Saliceae</taxon>
        <taxon>Salix</taxon>
    </lineage>
</organism>
<dbReference type="AlphaFoldDB" id="A0A835JYS3"/>
<dbReference type="Proteomes" id="UP000657918">
    <property type="component" value="Unassembled WGS sequence"/>
</dbReference>
<reference evidence="1 2" key="1">
    <citation type="submission" date="2020-10" db="EMBL/GenBank/DDBJ databases">
        <title>Plant Genome Project.</title>
        <authorList>
            <person name="Zhang R.-G."/>
        </authorList>
    </citation>
    <scope>NUCLEOTIDE SEQUENCE [LARGE SCALE GENOMIC DNA]</scope>
    <source>
        <strain evidence="1">FAFU-HL-1</strain>
        <tissue evidence="1">Leaf</tissue>
    </source>
</reference>
<gene>
    <name evidence="1" type="ORF">SADUNF_Sadunf06G0115800</name>
</gene>
<proteinExistence type="predicted"/>
<accession>A0A835JYS3</accession>